<evidence type="ECO:0000313" key="2">
    <source>
        <dbReference type="EMBL" id="ORY77644.1"/>
    </source>
</evidence>
<accession>A0A1Y2F2C8</accession>
<feature type="compositionally biased region" description="Polar residues" evidence="1">
    <location>
        <begin position="81"/>
        <end position="91"/>
    </location>
</feature>
<feature type="region of interest" description="Disordered" evidence="1">
    <location>
        <begin position="295"/>
        <end position="369"/>
    </location>
</feature>
<feature type="compositionally biased region" description="Basic and acidic residues" evidence="1">
    <location>
        <begin position="344"/>
        <end position="359"/>
    </location>
</feature>
<organism evidence="2 3">
    <name type="scientific">Leucosporidium creatinivorum</name>
    <dbReference type="NCBI Taxonomy" id="106004"/>
    <lineage>
        <taxon>Eukaryota</taxon>
        <taxon>Fungi</taxon>
        <taxon>Dikarya</taxon>
        <taxon>Basidiomycota</taxon>
        <taxon>Pucciniomycotina</taxon>
        <taxon>Microbotryomycetes</taxon>
        <taxon>Leucosporidiales</taxon>
        <taxon>Leucosporidium</taxon>
    </lineage>
</organism>
<dbReference type="EMBL" id="MCGR01000031">
    <property type="protein sequence ID" value="ORY77644.1"/>
    <property type="molecule type" value="Genomic_DNA"/>
</dbReference>
<feature type="compositionally biased region" description="Polar residues" evidence="1">
    <location>
        <begin position="28"/>
        <end position="42"/>
    </location>
</feature>
<dbReference type="Proteomes" id="UP000193467">
    <property type="component" value="Unassembled WGS sequence"/>
</dbReference>
<dbReference type="AlphaFoldDB" id="A0A1Y2F2C8"/>
<feature type="compositionally biased region" description="Low complexity" evidence="1">
    <location>
        <begin position="122"/>
        <end position="134"/>
    </location>
</feature>
<protein>
    <submittedName>
        <fullName evidence="2">Uncharacterized protein</fullName>
    </submittedName>
</protein>
<comment type="caution">
    <text evidence="2">The sequence shown here is derived from an EMBL/GenBank/DDBJ whole genome shotgun (WGS) entry which is preliminary data.</text>
</comment>
<sequence>MSGWERRPTPHRTPANPYHPDNDPDLRPQQQRPVSVASSGVSSMHGDDGPAGSVDLTTPTSPQGGWANLHIAPPQAPPAASYNSSTHTQCQHEYMQQPIAQQSFAGAPYQQLHPHHPPPQGYQPAAPQHPQHGYVHQQEPIWRPSPVPQHHQPPIHHLPPSAELPPSSRQSSGTSSSRRRRALDGVKRGLRRVKSGLSISSQSEEERREANNPYTVGNRDGPSTRSRFLASTSRIFGQRRDGSASPPPVPAIPAEHLHHQSRMHTGHAAEVSIMPSPVANLPPPSAVWTLNDVTHSGRTNPEGRPMRRVDSNEDFHRRRMAESRRNTEHSDATAAMLDSLQTENARREARHQLHQREQEALDSLNRRRQ</sequence>
<feature type="compositionally biased region" description="Basic and acidic residues" evidence="1">
    <location>
        <begin position="304"/>
        <end position="331"/>
    </location>
</feature>
<name>A0A1Y2F2C8_9BASI</name>
<feature type="compositionally biased region" description="Low complexity" evidence="1">
    <location>
        <begin position="167"/>
        <end position="176"/>
    </location>
</feature>
<gene>
    <name evidence="2" type="ORF">BCR35DRAFT_332558</name>
</gene>
<evidence type="ECO:0000313" key="3">
    <source>
        <dbReference type="Proteomes" id="UP000193467"/>
    </source>
</evidence>
<evidence type="ECO:0000256" key="1">
    <source>
        <dbReference type="SAM" id="MobiDB-lite"/>
    </source>
</evidence>
<dbReference type="InParanoid" id="A0A1Y2F2C8"/>
<feature type="region of interest" description="Disordered" evidence="1">
    <location>
        <begin position="1"/>
        <end position="226"/>
    </location>
</feature>
<keyword evidence="3" id="KW-1185">Reference proteome</keyword>
<proteinExistence type="predicted"/>
<reference evidence="2 3" key="1">
    <citation type="submission" date="2016-07" db="EMBL/GenBank/DDBJ databases">
        <title>Pervasive Adenine N6-methylation of Active Genes in Fungi.</title>
        <authorList>
            <consortium name="DOE Joint Genome Institute"/>
            <person name="Mondo S.J."/>
            <person name="Dannebaum R.O."/>
            <person name="Kuo R.C."/>
            <person name="Labutti K."/>
            <person name="Haridas S."/>
            <person name="Kuo A."/>
            <person name="Salamov A."/>
            <person name="Ahrendt S.R."/>
            <person name="Lipzen A."/>
            <person name="Sullivan W."/>
            <person name="Andreopoulos W.B."/>
            <person name="Clum A."/>
            <person name="Lindquist E."/>
            <person name="Daum C."/>
            <person name="Ramamoorthy G.K."/>
            <person name="Gryganskyi A."/>
            <person name="Culley D."/>
            <person name="Magnuson J.K."/>
            <person name="James T.Y."/>
            <person name="O'Malley M.A."/>
            <person name="Stajich J.E."/>
            <person name="Spatafora J.W."/>
            <person name="Visel A."/>
            <person name="Grigoriev I.V."/>
        </authorList>
    </citation>
    <scope>NUCLEOTIDE SEQUENCE [LARGE SCALE GENOMIC DNA]</scope>
    <source>
        <strain evidence="2 3">62-1032</strain>
    </source>
</reference>